<dbReference type="Proteomes" id="UP000285712">
    <property type="component" value="Unassembled WGS sequence"/>
</dbReference>
<gene>
    <name evidence="2" type="ORF">DYB35_010118</name>
    <name evidence="3" type="ORF">DYB37_010750</name>
</gene>
<evidence type="ECO:0000313" key="3">
    <source>
        <dbReference type="EMBL" id="RHZ29309.1"/>
    </source>
</evidence>
<evidence type="ECO:0000256" key="1">
    <source>
        <dbReference type="SAM" id="MobiDB-lite"/>
    </source>
</evidence>
<dbReference type="EMBL" id="QUTG01000259">
    <property type="protein sequence ID" value="RHZ02580.1"/>
    <property type="molecule type" value="Genomic_DNA"/>
</dbReference>
<organism evidence="3 4">
    <name type="scientific">Aphanomyces astaci</name>
    <name type="common">Crayfish plague agent</name>
    <dbReference type="NCBI Taxonomy" id="112090"/>
    <lineage>
        <taxon>Eukaryota</taxon>
        <taxon>Sar</taxon>
        <taxon>Stramenopiles</taxon>
        <taxon>Oomycota</taxon>
        <taxon>Saprolegniomycetes</taxon>
        <taxon>Saprolegniales</taxon>
        <taxon>Verrucalvaceae</taxon>
        <taxon>Aphanomyces</taxon>
    </lineage>
</organism>
<proteinExistence type="predicted"/>
<protein>
    <submittedName>
        <fullName evidence="3">Uncharacterized protein</fullName>
    </submittedName>
</protein>
<feature type="region of interest" description="Disordered" evidence="1">
    <location>
        <begin position="69"/>
        <end position="104"/>
    </location>
</feature>
<dbReference type="Proteomes" id="UP000285430">
    <property type="component" value="Unassembled WGS sequence"/>
</dbReference>
<evidence type="ECO:0000313" key="4">
    <source>
        <dbReference type="Proteomes" id="UP000285430"/>
    </source>
</evidence>
<dbReference type="AlphaFoldDB" id="A0A418FH72"/>
<evidence type="ECO:0000313" key="2">
    <source>
        <dbReference type="EMBL" id="RHZ02580.1"/>
    </source>
</evidence>
<dbReference type="EMBL" id="QUTH01001781">
    <property type="protein sequence ID" value="RHZ29309.1"/>
    <property type="molecule type" value="Genomic_DNA"/>
</dbReference>
<accession>A0A418FH72</accession>
<name>A0A418FH72_APHAT</name>
<comment type="caution">
    <text evidence="3">The sequence shown here is derived from an EMBL/GenBank/DDBJ whole genome shotgun (WGS) entry which is preliminary data.</text>
</comment>
<sequence length="175" mass="19370">MTAPTEDEAEVAHRKADGEAKVVVKREWLGQLEQQAAAELVKSAMHSVGEKGVQKLLEQHLVREEAAKKARAAEAAKAKANAHRSQSAPKRPSESWGFTGIDPESSRLPGGVAWAWGTRDITRRLTVVGEFDETRDDWGYQTANAAVVERYLRLFASGQSFELRVLWMLLALEGM</sequence>
<reference evidence="4 5" key="1">
    <citation type="submission" date="2018-08" db="EMBL/GenBank/DDBJ databases">
        <title>Aphanomyces genome sequencing and annotation.</title>
        <authorList>
            <person name="Minardi D."/>
            <person name="Oidtmann B."/>
            <person name="Van Der Giezen M."/>
            <person name="Studholme D.J."/>
        </authorList>
    </citation>
    <scope>NUCLEOTIDE SEQUENCE [LARGE SCALE GENOMIC DNA]</scope>
    <source>
        <strain evidence="3 4">Da</strain>
        <strain evidence="2 5">Sv</strain>
    </source>
</reference>
<evidence type="ECO:0000313" key="5">
    <source>
        <dbReference type="Proteomes" id="UP000285712"/>
    </source>
</evidence>